<feature type="domain" description="POTRA" evidence="8">
    <location>
        <begin position="27"/>
        <end position="97"/>
    </location>
</feature>
<reference evidence="9 10" key="1">
    <citation type="submission" date="2021-10" db="EMBL/GenBank/DDBJ databases">
        <title>Lutispora strain m25 sp. nov., a thermophilic, non-spore-forming bacterium isolated from a lab-scale methanogenic bioreactor digesting anaerobic sludge.</title>
        <authorList>
            <person name="El Houari A."/>
            <person name="Mcdonald J."/>
        </authorList>
    </citation>
    <scope>NUCLEOTIDE SEQUENCE [LARGE SCALE GENOMIC DNA]</scope>
    <source>
        <strain evidence="10">m25</strain>
    </source>
</reference>
<evidence type="ECO:0000256" key="1">
    <source>
        <dbReference type="ARBA" id="ARBA00004370"/>
    </source>
</evidence>
<dbReference type="InterPro" id="IPR034746">
    <property type="entry name" value="POTRA"/>
</dbReference>
<dbReference type="RefSeq" id="WP_255225628.1">
    <property type="nucleotide sequence ID" value="NZ_JAJEKE010000001.1"/>
</dbReference>
<evidence type="ECO:0000313" key="10">
    <source>
        <dbReference type="Proteomes" id="UP001651880"/>
    </source>
</evidence>
<evidence type="ECO:0000256" key="2">
    <source>
        <dbReference type="ARBA" id="ARBA00022475"/>
    </source>
</evidence>
<accession>A0ABT1NA62</accession>
<evidence type="ECO:0000256" key="7">
    <source>
        <dbReference type="ARBA" id="ARBA00023306"/>
    </source>
</evidence>
<comment type="subcellular location">
    <subcellularLocation>
        <location evidence="1">Membrane</location>
    </subcellularLocation>
</comment>
<dbReference type="PANTHER" id="PTHR37820">
    <property type="entry name" value="CELL DIVISION PROTEIN DIVIB"/>
    <property type="match status" value="1"/>
</dbReference>
<dbReference type="EMBL" id="JAJEKE010000001">
    <property type="protein sequence ID" value="MCQ1528127.1"/>
    <property type="molecule type" value="Genomic_DNA"/>
</dbReference>
<keyword evidence="4" id="KW-0812">Transmembrane</keyword>
<keyword evidence="2" id="KW-1003">Cell membrane</keyword>
<dbReference type="Pfam" id="PF03799">
    <property type="entry name" value="FtsQ_DivIB_C"/>
    <property type="match status" value="1"/>
</dbReference>
<comment type="caution">
    <text evidence="9">The sequence shown here is derived from an EMBL/GenBank/DDBJ whole genome shotgun (WGS) entry which is preliminary data.</text>
</comment>
<sequence>MKSWFKFFVLVLIIAALISFLLVSDLFNIKNIYVTGNKTLQKDDIIRISNIQYNQNIFKLNRKKIIRGMFENPKIKAVRIKRVLPSSIALDIIEREGVALIPYLGSFINIDEESTIIEVVGLETDLNLPKVSGITFGDFKIGEKLKIENQDQMDTMMNILKYLKNVGMTEIIATIDMSDASNIVIITRNNIRVLLGNNKLDYKISVAKTIVEDLTEDNEIGIVDMRHEGNPIFKRD</sequence>
<evidence type="ECO:0000256" key="5">
    <source>
        <dbReference type="ARBA" id="ARBA00022989"/>
    </source>
</evidence>
<keyword evidence="3" id="KW-0132">Cell division</keyword>
<dbReference type="InterPro" id="IPR013685">
    <property type="entry name" value="POTRA_FtsQ_type"/>
</dbReference>
<dbReference type="Gene3D" id="3.10.20.310">
    <property type="entry name" value="membrane protein fhac"/>
    <property type="match status" value="1"/>
</dbReference>
<dbReference type="Pfam" id="PF08478">
    <property type="entry name" value="POTRA_1"/>
    <property type="match status" value="1"/>
</dbReference>
<evidence type="ECO:0000313" key="9">
    <source>
        <dbReference type="EMBL" id="MCQ1528127.1"/>
    </source>
</evidence>
<dbReference type="PANTHER" id="PTHR37820:SF1">
    <property type="entry name" value="CELL DIVISION PROTEIN FTSQ"/>
    <property type="match status" value="1"/>
</dbReference>
<evidence type="ECO:0000256" key="3">
    <source>
        <dbReference type="ARBA" id="ARBA00022618"/>
    </source>
</evidence>
<evidence type="ECO:0000256" key="4">
    <source>
        <dbReference type="ARBA" id="ARBA00022692"/>
    </source>
</evidence>
<protein>
    <submittedName>
        <fullName evidence="9">FtsQ-type POTRA domain-containing protein</fullName>
    </submittedName>
</protein>
<dbReference type="InterPro" id="IPR050487">
    <property type="entry name" value="FtsQ_DivIB"/>
</dbReference>
<name>A0ABT1NA62_9FIRM</name>
<dbReference type="Proteomes" id="UP001651880">
    <property type="component" value="Unassembled WGS sequence"/>
</dbReference>
<keyword evidence="6" id="KW-0472">Membrane</keyword>
<keyword evidence="5" id="KW-1133">Transmembrane helix</keyword>
<keyword evidence="7" id="KW-0131">Cell cycle</keyword>
<dbReference type="PROSITE" id="PS51779">
    <property type="entry name" value="POTRA"/>
    <property type="match status" value="1"/>
</dbReference>
<keyword evidence="10" id="KW-1185">Reference proteome</keyword>
<gene>
    <name evidence="9" type="ORF">LJD61_00985</name>
</gene>
<evidence type="ECO:0000256" key="6">
    <source>
        <dbReference type="ARBA" id="ARBA00023136"/>
    </source>
</evidence>
<proteinExistence type="predicted"/>
<dbReference type="InterPro" id="IPR005548">
    <property type="entry name" value="Cell_div_FtsQ/DivIB_C"/>
</dbReference>
<organism evidence="9 10">
    <name type="scientific">Lutispora saccharofermentans</name>
    <dbReference type="NCBI Taxonomy" id="3024236"/>
    <lineage>
        <taxon>Bacteria</taxon>
        <taxon>Bacillati</taxon>
        <taxon>Bacillota</taxon>
        <taxon>Clostridia</taxon>
        <taxon>Lutisporales</taxon>
        <taxon>Lutisporaceae</taxon>
        <taxon>Lutispora</taxon>
    </lineage>
</organism>
<evidence type="ECO:0000259" key="8">
    <source>
        <dbReference type="PROSITE" id="PS51779"/>
    </source>
</evidence>